<organism evidence="1">
    <name type="scientific">Podoviridae sp. ctaNW81</name>
    <dbReference type="NCBI Taxonomy" id="2826562"/>
    <lineage>
        <taxon>Viruses</taxon>
        <taxon>Duplodnaviria</taxon>
        <taxon>Heunggongvirae</taxon>
        <taxon>Uroviricota</taxon>
        <taxon>Caudoviricetes</taxon>
    </lineage>
</organism>
<proteinExistence type="predicted"/>
<evidence type="ECO:0000313" key="1">
    <source>
        <dbReference type="EMBL" id="DAD77491.1"/>
    </source>
</evidence>
<accession>A0A8S5M641</accession>
<dbReference type="EMBL" id="BK014826">
    <property type="protein sequence ID" value="DAD77491.1"/>
    <property type="molecule type" value="Genomic_DNA"/>
</dbReference>
<protein>
    <submittedName>
        <fullName evidence="1">Uncharacterized protein</fullName>
    </submittedName>
</protein>
<reference evidence="1" key="1">
    <citation type="journal article" date="2021" name="Proc. Natl. Acad. Sci. U.S.A.">
        <title>A Catalog of Tens of Thousands of Viruses from Human Metagenomes Reveals Hidden Associations with Chronic Diseases.</title>
        <authorList>
            <person name="Tisza M.J."/>
            <person name="Buck C.B."/>
        </authorList>
    </citation>
    <scope>NUCLEOTIDE SEQUENCE</scope>
    <source>
        <strain evidence="1">CtaNW81</strain>
    </source>
</reference>
<name>A0A8S5M641_9CAUD</name>
<sequence length="925" mass="104835">MGYKYFNHYNWKGLYDNKNFLGVDQESFEYCTNVYVDSEGLLCSRPSLKISTLPDGITNVVKVESFPGVDAYIWMQGTDRMLSFVYDGGITNPTVINGNYKLVLADNKIFVFTTSNLQYFDIVNPTKALQDGTDKIYVPDATESPNLLTTTVEKRLNYAKPDDDLSEAVGKNTKVTIDDTSYAVNPFPTNAQKGFLSQLTELDGGEFTKIRIGDPLVLPAKYDYIPNVIVKGNTVMIYKYDSNSKKYTIRYYFTTGTTWYNITSMPQQTYAANQTPPTHPWLSEDGYHICYATLSAVNVVEVWAISIVATEEGGTKKWSDWTKITTIALPTELTTMPTIRMHMPNKEDIFTFSYYVHNVRVDMWHNGTTKNDTLYKQLGGGATVFNVSFENDALIVGAADGTSYNAFYAVRASITDNSSTTDDCLIVYRVHRAADLSITINTYNIFTGLTRWTIGKLYQYDIAYNIVSEAQQFVIIGPNIDNHQEVAFTFTDTTTSTAHVNSSTIVGSRSITTITGTVRAYITDYGNYKYIVNGKYATNIYTVSTTPDISTKPVAVTSDRAYYASRGATNYLYTTYPVKPITIDIINQGASNIIVPDIVTQLDGYFFAFGDDVYISKIGAKADVDNFQWYIPKDQTQNFPEPILNMHAISSTDVAIFFENSIYYITKSEGNYYINKSKIPLGLKKGSDIVTSYDGKYTIFSTARGLVAMAYQDFVASTEQALTYLSDNIFSIYDKWNVSPIKLCQYKFWLICYRTDSKIAYVYDMRNGSWWPVTVPDLVNEVTELDYKLAVISDGKILNCDTGTTDYKDYNTEVIDWEVRSQKLHFNASNFYKHISSITFNAVTDNNNKFTFRMRATNYRKLVSEKQPETLEYKVDVIRTFVKRFNFAKVSEFQYSLYNNNEDARPQPFAITNLAVKYKITGNAR</sequence>